<keyword evidence="3" id="KW-1185">Reference proteome</keyword>
<evidence type="ECO:0000256" key="1">
    <source>
        <dbReference type="SAM" id="MobiDB-lite"/>
    </source>
</evidence>
<gene>
    <name evidence="2" type="ORF">Cni_G14283</name>
</gene>
<evidence type="ECO:0000313" key="3">
    <source>
        <dbReference type="Proteomes" id="UP001327560"/>
    </source>
</evidence>
<name>A0AAQ3KCN2_9LILI</name>
<dbReference type="Proteomes" id="UP001327560">
    <property type="component" value="Chromosome 4"/>
</dbReference>
<dbReference type="Gene3D" id="3.30.530.20">
    <property type="match status" value="1"/>
</dbReference>
<feature type="compositionally biased region" description="Low complexity" evidence="1">
    <location>
        <begin position="12"/>
        <end position="29"/>
    </location>
</feature>
<evidence type="ECO:0000313" key="2">
    <source>
        <dbReference type="EMBL" id="WOL05554.1"/>
    </source>
</evidence>
<proteinExistence type="predicted"/>
<sequence>MAVYGATRCQSRWRGTTTTSSSRTSTAKSSALTQVVSAPAVAVWSVVRLFDEPQVYKHFIKSCGVLVLVGDDDMGTLREVCVVSGLHASLHQHRAPRDPRRRERWA</sequence>
<accession>A0AAQ3KCN2</accession>
<protein>
    <submittedName>
        <fullName evidence="2">Abscisic acid receptor PYL4-like</fullName>
    </submittedName>
</protein>
<dbReference type="EMBL" id="CP136893">
    <property type="protein sequence ID" value="WOL05554.1"/>
    <property type="molecule type" value="Genomic_DNA"/>
</dbReference>
<feature type="region of interest" description="Disordered" evidence="1">
    <location>
        <begin position="1"/>
        <end position="29"/>
    </location>
</feature>
<dbReference type="SUPFAM" id="SSF55961">
    <property type="entry name" value="Bet v1-like"/>
    <property type="match status" value="1"/>
</dbReference>
<keyword evidence="2" id="KW-0675">Receptor</keyword>
<organism evidence="2 3">
    <name type="scientific">Canna indica</name>
    <name type="common">Indian-shot</name>
    <dbReference type="NCBI Taxonomy" id="4628"/>
    <lineage>
        <taxon>Eukaryota</taxon>
        <taxon>Viridiplantae</taxon>
        <taxon>Streptophyta</taxon>
        <taxon>Embryophyta</taxon>
        <taxon>Tracheophyta</taxon>
        <taxon>Spermatophyta</taxon>
        <taxon>Magnoliopsida</taxon>
        <taxon>Liliopsida</taxon>
        <taxon>Zingiberales</taxon>
        <taxon>Cannaceae</taxon>
        <taxon>Canna</taxon>
    </lineage>
</organism>
<dbReference type="AlphaFoldDB" id="A0AAQ3KCN2"/>
<reference evidence="2 3" key="1">
    <citation type="submission" date="2023-10" db="EMBL/GenBank/DDBJ databases">
        <title>Chromosome-scale genome assembly provides insights into flower coloration mechanisms of Canna indica.</title>
        <authorList>
            <person name="Li C."/>
        </authorList>
    </citation>
    <scope>NUCLEOTIDE SEQUENCE [LARGE SCALE GENOMIC DNA]</scope>
    <source>
        <tissue evidence="2">Flower</tissue>
    </source>
</reference>
<dbReference type="InterPro" id="IPR023393">
    <property type="entry name" value="START-like_dom_sf"/>
</dbReference>